<keyword evidence="2" id="KW-1185">Reference proteome</keyword>
<dbReference type="PROSITE" id="PS51257">
    <property type="entry name" value="PROKAR_LIPOPROTEIN"/>
    <property type="match status" value="1"/>
</dbReference>
<reference evidence="1 2" key="1">
    <citation type="submission" date="2013-08" db="EMBL/GenBank/DDBJ databases">
        <authorList>
            <person name="Weinstock G."/>
            <person name="Sodergren E."/>
            <person name="Wylie T."/>
            <person name="Fulton L."/>
            <person name="Fulton R."/>
            <person name="Fronick C."/>
            <person name="O'Laughlin M."/>
            <person name="Godfrey J."/>
            <person name="Miner T."/>
            <person name="Herter B."/>
            <person name="Appelbaum E."/>
            <person name="Cordes M."/>
            <person name="Lek S."/>
            <person name="Wollam A."/>
            <person name="Pepin K.H."/>
            <person name="Palsikar V.B."/>
            <person name="Mitreva M."/>
            <person name="Wilson R.K."/>
        </authorList>
    </citation>
    <scope>NUCLEOTIDE SEQUENCE [LARGE SCALE GENOMIC DNA]</scope>
    <source>
        <strain evidence="1 2">ATCC 15930</strain>
    </source>
</reference>
<dbReference type="HOGENOM" id="CLU_139765_0_0_10"/>
<protein>
    <submittedName>
        <fullName evidence="1">Uncharacterized protein</fullName>
    </submittedName>
</protein>
<dbReference type="AlphaFoldDB" id="A0A069QDD3"/>
<dbReference type="PATRIC" id="fig|1122985.7.peg.3137"/>
<sequence length="169" mass="19820">MKKLLFVSFVVTLLVSCTKKKCNYNRKIEFISVREWRNAYCPHKGKIYVYKKGEGFTQPIDSTNVYHFEISTHPFMFYKDTTNYSSLVCSVDMIDDLNYLHDVRLVLDDTLYYDMSQPKLSCVEGPWVMGGPTEWSIVSSLYVNGHYYDDPTVERGLPISHKFVRIQRK</sequence>
<accession>A0A069QDD3</accession>
<comment type="caution">
    <text evidence="1">The sequence shown here is derived from an EMBL/GenBank/DDBJ whole genome shotgun (WGS) entry which is preliminary data.</text>
</comment>
<dbReference type="EMBL" id="JNGW01000132">
    <property type="protein sequence ID" value="KDR50903.1"/>
    <property type="molecule type" value="Genomic_DNA"/>
</dbReference>
<dbReference type="Proteomes" id="UP000027442">
    <property type="component" value="Unassembled WGS sequence"/>
</dbReference>
<proteinExistence type="predicted"/>
<gene>
    <name evidence="1" type="ORF">HMPREF1991_03033</name>
</gene>
<dbReference type="RefSeq" id="WP_018967049.1">
    <property type="nucleotide sequence ID" value="NZ_KB899213.1"/>
</dbReference>
<evidence type="ECO:0000313" key="1">
    <source>
        <dbReference type="EMBL" id="KDR50903.1"/>
    </source>
</evidence>
<name>A0A069QDD3_HOYLO</name>
<evidence type="ECO:0000313" key="2">
    <source>
        <dbReference type="Proteomes" id="UP000027442"/>
    </source>
</evidence>
<organism evidence="1 2">
    <name type="scientific">Hoylesella loescheii DSM 19665 = JCM 12249 = ATCC 15930</name>
    <dbReference type="NCBI Taxonomy" id="1122985"/>
    <lineage>
        <taxon>Bacteria</taxon>
        <taxon>Pseudomonadati</taxon>
        <taxon>Bacteroidota</taxon>
        <taxon>Bacteroidia</taxon>
        <taxon>Bacteroidales</taxon>
        <taxon>Prevotellaceae</taxon>
        <taxon>Hoylesella</taxon>
    </lineage>
</organism>